<dbReference type="AlphaFoldDB" id="A0A7S4PSY1"/>
<evidence type="ECO:0000313" key="2">
    <source>
        <dbReference type="EMBL" id="CAE4561662.1"/>
    </source>
</evidence>
<name>A0A7S4PSY1_9DINO</name>
<dbReference type="InterPro" id="IPR029063">
    <property type="entry name" value="SAM-dependent_MTases_sf"/>
</dbReference>
<proteinExistence type="predicted"/>
<gene>
    <name evidence="2" type="ORF">AMON00008_LOCUS1281</name>
</gene>
<dbReference type="InterPro" id="IPR050320">
    <property type="entry name" value="N5-glutamine_MTase"/>
</dbReference>
<dbReference type="Gene3D" id="3.40.50.150">
    <property type="entry name" value="Vaccinia Virus protein VP39"/>
    <property type="match status" value="1"/>
</dbReference>
<dbReference type="CDD" id="cd02440">
    <property type="entry name" value="AdoMet_MTases"/>
    <property type="match status" value="1"/>
</dbReference>
<reference evidence="2" key="1">
    <citation type="submission" date="2021-01" db="EMBL/GenBank/DDBJ databases">
        <authorList>
            <person name="Corre E."/>
            <person name="Pelletier E."/>
            <person name="Niang G."/>
            <person name="Scheremetjew M."/>
            <person name="Finn R."/>
            <person name="Kale V."/>
            <person name="Holt S."/>
            <person name="Cochrane G."/>
            <person name="Meng A."/>
            <person name="Brown T."/>
            <person name="Cohen L."/>
        </authorList>
    </citation>
    <scope>NUCLEOTIDE SEQUENCE</scope>
    <source>
        <strain evidence="2">CCMP3105</strain>
    </source>
</reference>
<dbReference type="Pfam" id="PF13847">
    <property type="entry name" value="Methyltransf_31"/>
    <property type="match status" value="1"/>
</dbReference>
<feature type="domain" description="Methyltransferase" evidence="1">
    <location>
        <begin position="64"/>
        <end position="173"/>
    </location>
</feature>
<protein>
    <recommendedName>
        <fullName evidence="1">Methyltransferase domain-containing protein</fullName>
    </recommendedName>
</protein>
<dbReference type="PANTHER" id="PTHR18895">
    <property type="entry name" value="HEMK METHYLTRANSFERASE"/>
    <property type="match status" value="1"/>
</dbReference>
<evidence type="ECO:0000259" key="1">
    <source>
        <dbReference type="Pfam" id="PF13847"/>
    </source>
</evidence>
<dbReference type="PANTHER" id="PTHR18895:SF74">
    <property type="entry name" value="MTRF1L RELEASE FACTOR GLUTAMINE METHYLTRANSFERASE"/>
    <property type="match status" value="1"/>
</dbReference>
<dbReference type="EMBL" id="HBNR01001837">
    <property type="protein sequence ID" value="CAE4561662.1"/>
    <property type="molecule type" value="Transcribed_RNA"/>
</dbReference>
<dbReference type="SUPFAM" id="SSF53335">
    <property type="entry name" value="S-adenosyl-L-methionine-dependent methyltransferases"/>
    <property type="match status" value="1"/>
</dbReference>
<dbReference type="GO" id="GO:0005739">
    <property type="term" value="C:mitochondrion"/>
    <property type="evidence" value="ECO:0007669"/>
    <property type="project" value="TreeGrafter"/>
</dbReference>
<organism evidence="2">
    <name type="scientific">Alexandrium monilatum</name>
    <dbReference type="NCBI Taxonomy" id="311494"/>
    <lineage>
        <taxon>Eukaryota</taxon>
        <taxon>Sar</taxon>
        <taxon>Alveolata</taxon>
        <taxon>Dinophyceae</taxon>
        <taxon>Gonyaulacales</taxon>
        <taxon>Pyrocystaceae</taxon>
        <taxon>Alexandrium</taxon>
    </lineage>
</organism>
<sequence>MPDDSDELLAWAREGKLLRLRRHAEGALKLRTGPGVFKLTAASRLAAATATALAESGLLRGSGIDWGCGSGVLALLAARSPNVDRVVGLDLEPANIQAAAENAASNGLIEKTHFHVAESFEPLDGTRLAPVDFVLANAPASPFDDGFKFRRRILKEGSKLLRPGGYVVLQMVSYYGPERIRQAVREVPGMRYLGLCSSSGWVPVDVSRQREVGCIAGGTMLTQLQDFADEERRGGLRYHCHPRGSVEPPAEGDDAEVFDPPLEEVGPEDETFSAVETLEMLSEGRIDEPLCRWQCQLFQWAPPGK</sequence>
<accession>A0A7S4PSY1</accession>
<dbReference type="InterPro" id="IPR025714">
    <property type="entry name" value="Methyltranfer_dom"/>
</dbReference>